<name>A0A640VWY8_9RHOB</name>
<reference evidence="3 4" key="1">
    <citation type="submission" date="2019-12" db="EMBL/GenBank/DDBJ databases">
        <title>Roseobacter cerasinus sp. nov., isolated from seawater around aquaculture.</title>
        <authorList>
            <person name="Muramatsu S."/>
            <person name="Takabe Y."/>
            <person name="Mori K."/>
            <person name="Takaichi S."/>
            <person name="Hanada S."/>
        </authorList>
    </citation>
    <scope>NUCLEOTIDE SEQUENCE [LARGE SCALE GENOMIC DNA]</scope>
    <source>
        <strain evidence="3 4">AI77</strain>
    </source>
</reference>
<organism evidence="3 4">
    <name type="scientific">Roseobacter cerasinus</name>
    <dbReference type="NCBI Taxonomy" id="2602289"/>
    <lineage>
        <taxon>Bacteria</taxon>
        <taxon>Pseudomonadati</taxon>
        <taxon>Pseudomonadota</taxon>
        <taxon>Alphaproteobacteria</taxon>
        <taxon>Rhodobacterales</taxon>
        <taxon>Roseobacteraceae</taxon>
        <taxon>Roseobacter</taxon>
    </lineage>
</organism>
<protein>
    <recommendedName>
        <fullName evidence="2">MobA-like NTP transferase domain-containing protein</fullName>
    </recommendedName>
</protein>
<dbReference type="Proteomes" id="UP000436522">
    <property type="component" value="Unassembled WGS sequence"/>
</dbReference>
<dbReference type="OrthoDB" id="9779263at2"/>
<dbReference type="RefSeq" id="WP_159980442.1">
    <property type="nucleotide sequence ID" value="NZ_BLIV01000009.1"/>
</dbReference>
<keyword evidence="1" id="KW-0460">Magnesium</keyword>
<dbReference type="Pfam" id="PF12804">
    <property type="entry name" value="NTP_transf_3"/>
    <property type="match status" value="1"/>
</dbReference>
<dbReference type="EMBL" id="BLIV01000009">
    <property type="protein sequence ID" value="GFE52124.1"/>
    <property type="molecule type" value="Genomic_DNA"/>
</dbReference>
<dbReference type="GO" id="GO:0016779">
    <property type="term" value="F:nucleotidyltransferase activity"/>
    <property type="evidence" value="ECO:0007669"/>
    <property type="project" value="UniProtKB-ARBA"/>
</dbReference>
<dbReference type="AlphaFoldDB" id="A0A640VWY8"/>
<dbReference type="PANTHER" id="PTHR43777">
    <property type="entry name" value="MOLYBDENUM COFACTOR CYTIDYLYLTRANSFERASE"/>
    <property type="match status" value="1"/>
</dbReference>
<dbReference type="InterPro" id="IPR025877">
    <property type="entry name" value="MobA-like_NTP_Trfase"/>
</dbReference>
<evidence type="ECO:0000313" key="3">
    <source>
        <dbReference type="EMBL" id="GFE52124.1"/>
    </source>
</evidence>
<accession>A0A640VWY8</accession>
<dbReference type="Gene3D" id="3.90.550.10">
    <property type="entry name" value="Spore Coat Polysaccharide Biosynthesis Protein SpsA, Chain A"/>
    <property type="match status" value="1"/>
</dbReference>
<keyword evidence="4" id="KW-1185">Reference proteome</keyword>
<evidence type="ECO:0000313" key="4">
    <source>
        <dbReference type="Proteomes" id="UP000436522"/>
    </source>
</evidence>
<dbReference type="PANTHER" id="PTHR43777:SF1">
    <property type="entry name" value="MOLYBDENUM COFACTOR CYTIDYLYLTRANSFERASE"/>
    <property type="match status" value="1"/>
</dbReference>
<dbReference type="CDD" id="cd04182">
    <property type="entry name" value="GT_2_like_f"/>
    <property type="match status" value="1"/>
</dbReference>
<gene>
    <name evidence="3" type="ORF">So717_38770</name>
</gene>
<feature type="domain" description="MobA-like NTP transferase" evidence="2">
    <location>
        <begin position="6"/>
        <end position="166"/>
    </location>
</feature>
<dbReference type="SUPFAM" id="SSF53448">
    <property type="entry name" value="Nucleotide-diphospho-sugar transferases"/>
    <property type="match status" value="1"/>
</dbReference>
<evidence type="ECO:0000259" key="2">
    <source>
        <dbReference type="Pfam" id="PF12804"/>
    </source>
</evidence>
<dbReference type="InterPro" id="IPR029044">
    <property type="entry name" value="Nucleotide-diphossugar_trans"/>
</dbReference>
<evidence type="ECO:0000256" key="1">
    <source>
        <dbReference type="ARBA" id="ARBA00022842"/>
    </source>
</evidence>
<proteinExistence type="predicted"/>
<sequence length="202" mass="21774">MHKVSAILLAAGLSRRMGTKNKLLMPIAGRPMVRHVAETYISVLQTPLTVVTGHEADKICAALAGLPIVFANNDSFAAGQPGSVAAGLGVATDADLLLIGLADQPRLTPRDLMQLVHMHHTSDPKKITVPKLGTQRGNPIVVPRCLRPRLTENPDRPGCMRFTREHPGLVQFAPLSAEGFYADVDTPDQYAALTREEAETTE</sequence>
<comment type="caution">
    <text evidence="3">The sequence shown here is derived from an EMBL/GenBank/DDBJ whole genome shotgun (WGS) entry which is preliminary data.</text>
</comment>